<feature type="domain" description="Sialidase" evidence="1">
    <location>
        <begin position="158"/>
        <end position="375"/>
    </location>
</feature>
<name>A0RTN2_CENSY</name>
<organism evidence="2 3">
    <name type="scientific">Cenarchaeum symbiosum (strain A)</name>
    <dbReference type="NCBI Taxonomy" id="414004"/>
    <lineage>
        <taxon>Archaea</taxon>
        <taxon>Nitrososphaerota</taxon>
        <taxon>Candidatus Cenarchaeales</taxon>
        <taxon>Candidatus Cenarchaeaceae</taxon>
        <taxon>Candidatus Cenarchaeum</taxon>
    </lineage>
</organism>
<evidence type="ECO:0000313" key="2">
    <source>
        <dbReference type="EMBL" id="ABK76699.1"/>
    </source>
</evidence>
<evidence type="ECO:0000259" key="1">
    <source>
        <dbReference type="Pfam" id="PF13088"/>
    </source>
</evidence>
<keyword evidence="3" id="KW-1185">Reference proteome</keyword>
<dbReference type="Gene3D" id="2.120.10.10">
    <property type="match status" value="2"/>
</dbReference>
<proteinExistence type="predicted"/>
<dbReference type="Proteomes" id="UP000000758">
    <property type="component" value="Chromosome"/>
</dbReference>
<gene>
    <name evidence="2" type="ordered locus">CENSYa_0050</name>
</gene>
<reference evidence="2 3" key="1">
    <citation type="journal article" date="2006" name="Proc. Natl. Acad. Sci. U.S.A.">
        <title>Genomic analysis of the uncultivated marine crenarchaeote Cenarchaeum symbiosum.</title>
        <authorList>
            <person name="Hallam S.J."/>
            <person name="Konstantinidis K.T."/>
            <person name="Putnam N."/>
            <person name="Schleper C."/>
            <person name="Watanabe Y."/>
            <person name="Sugahara J."/>
            <person name="Preston C."/>
            <person name="de la Torre J."/>
            <person name="Richardson P.M."/>
            <person name="DeLong E.F."/>
        </authorList>
    </citation>
    <scope>NUCLEOTIDE SEQUENCE [LARGE SCALE GENOMIC DNA]</scope>
    <source>
        <strain evidence="3">A</strain>
    </source>
</reference>
<dbReference type="Pfam" id="PF13088">
    <property type="entry name" value="BNR_2"/>
    <property type="match status" value="1"/>
</dbReference>
<evidence type="ECO:0000313" key="3">
    <source>
        <dbReference type="Proteomes" id="UP000000758"/>
    </source>
</evidence>
<dbReference type="AlphaFoldDB" id="A0RTN2"/>
<dbReference type="STRING" id="414004.CENSYa_0050"/>
<dbReference type="SUPFAM" id="SSF50939">
    <property type="entry name" value="Sialidases"/>
    <property type="match status" value="1"/>
</dbReference>
<sequence length="519" mass="56240">MLPFMIVDSAHAEVPDWVKSSAGWWAAGEITDTDFAESIGFLIEEGIMQVAATGTAGQADSEIPDWVRNNAGWWASGDITENDFIGGIEYLVDTGVIHVDTGLADGVVIIVEESEFQKNADAPVKEEWMRHAPAGDKIDYPGVAIDTFRDAIHVTYGSTVGGSSNVMIQTSYDMGLTWEDPVRVNTDEGVADMPHANPPYIEMGPDGELYVLYNVGYDGPEWVERGFSFGYTALFLTRSDDGGKTFTPAMMVEPETGPGGQVGALHSKTFDSMFVADDGRVYVTWLDSRGKQNDSFLPTEVKIAWSDDGGASFEKSRTIKTKACQCCVTSGSTGTDGEVFVQYRNIVGNFGEPNIRDVVVSRSNDYGQTWNTPILVADDGFEIDNCPHSTSTISTDSAGNLHSAWWTQGGQSPGTYYAVSSDGGETWTDPLFLHGDGEWYPATTIKISMDADDNPVIFWADKTVEGGAVKYTQIVDGKSTGIVDLGTGDHPWSDSRDGITALVWVSDGKIMMKSWHDGA</sequence>
<dbReference type="HOGENOM" id="CLU_524412_0_0_2"/>
<dbReference type="EnsemblBacteria" id="ABK76699">
    <property type="protein sequence ID" value="ABK76699"/>
    <property type="gene ID" value="CENSYa_0050"/>
</dbReference>
<protein>
    <submittedName>
        <fullName evidence="2">Signal peptide protein</fullName>
    </submittedName>
</protein>
<dbReference type="InterPro" id="IPR036278">
    <property type="entry name" value="Sialidase_sf"/>
</dbReference>
<dbReference type="CDD" id="cd15482">
    <property type="entry name" value="Sialidase_non-viral"/>
    <property type="match status" value="1"/>
</dbReference>
<accession>A0RTN2</accession>
<dbReference type="InterPro" id="IPR011040">
    <property type="entry name" value="Sialidase"/>
</dbReference>
<dbReference type="KEGG" id="csy:CENSYa_0050"/>
<dbReference type="EMBL" id="DP000238">
    <property type="protein sequence ID" value="ABK76699.1"/>
    <property type="molecule type" value="Genomic_DNA"/>
</dbReference>